<feature type="region of interest" description="Disordered" evidence="1">
    <location>
        <begin position="142"/>
        <end position="193"/>
    </location>
</feature>
<evidence type="ECO:0000313" key="2">
    <source>
        <dbReference type="EMBL" id="KAK5168830.1"/>
    </source>
</evidence>
<organism evidence="2 3">
    <name type="scientific">Saxophila tyrrhenica</name>
    <dbReference type="NCBI Taxonomy" id="1690608"/>
    <lineage>
        <taxon>Eukaryota</taxon>
        <taxon>Fungi</taxon>
        <taxon>Dikarya</taxon>
        <taxon>Ascomycota</taxon>
        <taxon>Pezizomycotina</taxon>
        <taxon>Dothideomycetes</taxon>
        <taxon>Dothideomycetidae</taxon>
        <taxon>Mycosphaerellales</taxon>
        <taxon>Extremaceae</taxon>
        <taxon>Saxophila</taxon>
    </lineage>
</organism>
<protein>
    <submittedName>
        <fullName evidence="2">Uncharacterized protein</fullName>
    </submittedName>
</protein>
<dbReference type="EMBL" id="JAVRRT010000009">
    <property type="protein sequence ID" value="KAK5168830.1"/>
    <property type="molecule type" value="Genomic_DNA"/>
</dbReference>
<comment type="caution">
    <text evidence="2">The sequence shown here is derived from an EMBL/GenBank/DDBJ whole genome shotgun (WGS) entry which is preliminary data.</text>
</comment>
<gene>
    <name evidence="2" type="ORF">LTR77_006139</name>
</gene>
<dbReference type="GeneID" id="89927479"/>
<name>A0AAV9PB69_9PEZI</name>
<sequence>MSYHQWLSGTPKYHLTSSATEAFSISQSASRPRRPEFSVFCIEGHVAAPAPHSTTAYQMDDDFPASLSSDCKQAATPDLAAGHLGAHTLTPPWQPMGLSRSNMSMQQGQIGQTSSSHRHAVPKHTSESFAPAQKRIAAANYPASEALPTPPATPQQRSKASSPRMSIALQPPNTAVTRRRGEGGPKSNHDSKLQTAIEPPHWSTNCTVLKADSSTDKGNVVSPTCMVGLPFGGMVEMMLPLPGGEIKDVE</sequence>
<dbReference type="RefSeq" id="XP_064658296.1">
    <property type="nucleotide sequence ID" value="XM_064803381.1"/>
</dbReference>
<dbReference type="Proteomes" id="UP001337655">
    <property type="component" value="Unassembled WGS sequence"/>
</dbReference>
<feature type="region of interest" description="Disordered" evidence="1">
    <location>
        <begin position="85"/>
        <end position="129"/>
    </location>
</feature>
<accession>A0AAV9PB69</accession>
<feature type="compositionally biased region" description="Basic and acidic residues" evidence="1">
    <location>
        <begin position="179"/>
        <end position="192"/>
    </location>
</feature>
<keyword evidence="3" id="KW-1185">Reference proteome</keyword>
<proteinExistence type="predicted"/>
<feature type="compositionally biased region" description="Polar residues" evidence="1">
    <location>
        <begin position="99"/>
        <end position="115"/>
    </location>
</feature>
<dbReference type="AlphaFoldDB" id="A0AAV9PB69"/>
<evidence type="ECO:0000313" key="3">
    <source>
        <dbReference type="Proteomes" id="UP001337655"/>
    </source>
</evidence>
<feature type="compositionally biased region" description="Polar residues" evidence="1">
    <location>
        <begin position="154"/>
        <end position="164"/>
    </location>
</feature>
<reference evidence="2 3" key="1">
    <citation type="submission" date="2023-08" db="EMBL/GenBank/DDBJ databases">
        <title>Black Yeasts Isolated from many extreme environments.</title>
        <authorList>
            <person name="Coleine C."/>
            <person name="Stajich J.E."/>
            <person name="Selbmann L."/>
        </authorList>
    </citation>
    <scope>NUCLEOTIDE SEQUENCE [LARGE SCALE GENOMIC DNA]</scope>
    <source>
        <strain evidence="2 3">CCFEE 5935</strain>
    </source>
</reference>
<evidence type="ECO:0000256" key="1">
    <source>
        <dbReference type="SAM" id="MobiDB-lite"/>
    </source>
</evidence>